<keyword evidence="1" id="KW-0472">Membrane</keyword>
<organism evidence="2 3">
    <name type="scientific">Desulfopila aestuarii DSM 18488</name>
    <dbReference type="NCBI Taxonomy" id="1121416"/>
    <lineage>
        <taxon>Bacteria</taxon>
        <taxon>Pseudomonadati</taxon>
        <taxon>Thermodesulfobacteriota</taxon>
        <taxon>Desulfobulbia</taxon>
        <taxon>Desulfobulbales</taxon>
        <taxon>Desulfocapsaceae</taxon>
        <taxon>Desulfopila</taxon>
    </lineage>
</organism>
<protein>
    <submittedName>
        <fullName evidence="2">ABC-2 type transport system permease protein</fullName>
    </submittedName>
</protein>
<dbReference type="EMBL" id="FRFE01000007">
    <property type="protein sequence ID" value="SHO47275.1"/>
    <property type="molecule type" value="Genomic_DNA"/>
</dbReference>
<dbReference type="InterPro" id="IPR031599">
    <property type="entry name" value="ABC_tran_2"/>
</dbReference>
<dbReference type="Pfam" id="PF16949">
    <property type="entry name" value="ABC_tran_2"/>
    <property type="match status" value="1"/>
</dbReference>
<dbReference type="AlphaFoldDB" id="A0A1M7Y4L2"/>
<reference evidence="2 3" key="1">
    <citation type="submission" date="2016-12" db="EMBL/GenBank/DDBJ databases">
        <authorList>
            <person name="Song W.-J."/>
            <person name="Kurnit D.M."/>
        </authorList>
    </citation>
    <scope>NUCLEOTIDE SEQUENCE [LARGE SCALE GENOMIC DNA]</scope>
    <source>
        <strain evidence="2 3">DSM 18488</strain>
    </source>
</reference>
<name>A0A1M7Y4L2_9BACT</name>
<keyword evidence="1" id="KW-0812">Transmembrane</keyword>
<proteinExistence type="predicted"/>
<dbReference type="Proteomes" id="UP000184603">
    <property type="component" value="Unassembled WGS sequence"/>
</dbReference>
<gene>
    <name evidence="2" type="ORF">SAMN02745220_01808</name>
</gene>
<evidence type="ECO:0000313" key="3">
    <source>
        <dbReference type="Proteomes" id="UP000184603"/>
    </source>
</evidence>
<feature type="transmembrane region" description="Helical" evidence="1">
    <location>
        <begin position="23"/>
        <end position="45"/>
    </location>
</feature>
<feature type="transmembrane region" description="Helical" evidence="1">
    <location>
        <begin position="520"/>
        <end position="543"/>
    </location>
</feature>
<feature type="transmembrane region" description="Helical" evidence="1">
    <location>
        <begin position="220"/>
        <end position="246"/>
    </location>
</feature>
<keyword evidence="3" id="KW-1185">Reference proteome</keyword>
<evidence type="ECO:0000256" key="1">
    <source>
        <dbReference type="SAM" id="Phobius"/>
    </source>
</evidence>
<feature type="transmembrane region" description="Helical" evidence="1">
    <location>
        <begin position="407"/>
        <end position="425"/>
    </location>
</feature>
<evidence type="ECO:0000313" key="2">
    <source>
        <dbReference type="EMBL" id="SHO47275.1"/>
    </source>
</evidence>
<feature type="transmembrane region" description="Helical" evidence="1">
    <location>
        <begin position="319"/>
        <end position="337"/>
    </location>
</feature>
<dbReference type="STRING" id="1121416.SAMN02745220_01808"/>
<feature type="transmembrane region" description="Helical" evidence="1">
    <location>
        <begin position="184"/>
        <end position="200"/>
    </location>
</feature>
<dbReference type="OrthoDB" id="56319at2"/>
<feature type="transmembrane region" description="Helical" evidence="1">
    <location>
        <begin position="111"/>
        <end position="133"/>
    </location>
</feature>
<feature type="transmembrane region" description="Helical" evidence="1">
    <location>
        <begin position="66"/>
        <end position="91"/>
    </location>
</feature>
<sequence>MLPRLLQPWFRTSANRLFPGKRFGINSLLILLLGLGVCVTIYLVTHKVLNYFHSQNELGVILSLKIFQMAWITIFAMLIFSSMVASVSTLYLSHDNEILLAAPLPPREIFFMRYITTSINTSWMILVFTLPVFGAYGSIFSAGPLFWPLLAVAVPTAAAIASGFAMLLTVAIVYLFPAKRTKDIVLYLSLCFGIFLYLVFRMMRPEDLVNPDKYSEFIDYFSAISTPVGPWLPAGWAANMLSVYLLDGRVDWLMLGLLVTTPLVLFFVGEMVMEKLFITGFSKSQESFGGHMAFRPVRRFHSTAAWIFRKEGKHFLRDSSEWSQFFMIGALVVVYLYNFKVLPLDRSPMPTQYISNLIAFANIGLSGFLAASLATRFVYPSISNERGAFYLIRTGPLSLGRYLLYKYLFYFPPFTFLTLILVLVSNSMLQITGPMYWISLFTELLTTWTCLGLALGFGLYFADFKTENRNATMEPGAILFLFCAVLYQFVVILSGLWPAFRLTRRWLRHGGMATLDLSFILGWAVGMVILSLLLVLLLCCWAIRKTEK</sequence>
<dbReference type="RefSeq" id="WP_073613125.1">
    <property type="nucleotide sequence ID" value="NZ_FRFE01000007.1"/>
</dbReference>
<accession>A0A1M7Y4L2</accession>
<feature type="transmembrane region" description="Helical" evidence="1">
    <location>
        <begin position="445"/>
        <end position="464"/>
    </location>
</feature>
<feature type="transmembrane region" description="Helical" evidence="1">
    <location>
        <begin position="252"/>
        <end position="273"/>
    </location>
</feature>
<feature type="transmembrane region" description="Helical" evidence="1">
    <location>
        <begin position="476"/>
        <end position="500"/>
    </location>
</feature>
<keyword evidence="1" id="KW-1133">Transmembrane helix</keyword>
<feature type="transmembrane region" description="Helical" evidence="1">
    <location>
        <begin position="145"/>
        <end position="178"/>
    </location>
</feature>
<feature type="transmembrane region" description="Helical" evidence="1">
    <location>
        <begin position="357"/>
        <end position="379"/>
    </location>
</feature>